<dbReference type="CDD" id="cd00190">
    <property type="entry name" value="Tryp_SPc"/>
    <property type="match status" value="1"/>
</dbReference>
<proteinExistence type="inferred from homology"/>
<keyword evidence="9" id="KW-0732">Signal</keyword>
<keyword evidence="3 8" id="KW-0645">Protease</keyword>
<organism evidence="12">
    <name type="scientific">Neodiprion lecontei</name>
    <name type="common">Redheaded pine sawfly</name>
    <dbReference type="NCBI Taxonomy" id="441921"/>
    <lineage>
        <taxon>Eukaryota</taxon>
        <taxon>Metazoa</taxon>
        <taxon>Ecdysozoa</taxon>
        <taxon>Arthropoda</taxon>
        <taxon>Hexapoda</taxon>
        <taxon>Insecta</taxon>
        <taxon>Pterygota</taxon>
        <taxon>Neoptera</taxon>
        <taxon>Endopterygota</taxon>
        <taxon>Hymenoptera</taxon>
        <taxon>Tenthredinoidea</taxon>
        <taxon>Diprionidae</taxon>
        <taxon>Diprioninae</taxon>
        <taxon>Neodiprion</taxon>
    </lineage>
</organism>
<dbReference type="InterPro" id="IPR043504">
    <property type="entry name" value="Peptidase_S1_PA_chymotrypsin"/>
</dbReference>
<evidence type="ECO:0000313" key="12">
    <source>
        <dbReference type="RefSeq" id="XP_015521737.1"/>
    </source>
</evidence>
<evidence type="ECO:0000256" key="5">
    <source>
        <dbReference type="ARBA" id="ARBA00022825"/>
    </source>
</evidence>
<dbReference type="InterPro" id="IPR009003">
    <property type="entry name" value="Peptidase_S1_PA"/>
</dbReference>
<accession>A0A6J0C5C8</accession>
<keyword evidence="6" id="KW-1015">Disulfide bond</keyword>
<evidence type="ECO:0000256" key="3">
    <source>
        <dbReference type="ARBA" id="ARBA00022670"/>
    </source>
</evidence>
<evidence type="ECO:0000259" key="10">
    <source>
        <dbReference type="PROSITE" id="PS50240"/>
    </source>
</evidence>
<evidence type="ECO:0000256" key="4">
    <source>
        <dbReference type="ARBA" id="ARBA00022801"/>
    </source>
</evidence>
<evidence type="ECO:0000256" key="9">
    <source>
        <dbReference type="SAM" id="SignalP"/>
    </source>
</evidence>
<dbReference type="GO" id="GO:0005615">
    <property type="term" value="C:extracellular space"/>
    <property type="evidence" value="ECO:0007669"/>
    <property type="project" value="TreeGrafter"/>
</dbReference>
<dbReference type="PRINTS" id="PR00722">
    <property type="entry name" value="CHYMOTRYPSIN"/>
</dbReference>
<dbReference type="PANTHER" id="PTHR24264:SF65">
    <property type="entry name" value="SRCR DOMAIN-CONTAINING PROTEIN"/>
    <property type="match status" value="1"/>
</dbReference>
<dbReference type="Pfam" id="PF00089">
    <property type="entry name" value="Trypsin"/>
    <property type="match status" value="1"/>
</dbReference>
<dbReference type="InterPro" id="IPR033116">
    <property type="entry name" value="TRYPSIN_SER"/>
</dbReference>
<reference evidence="12" key="1">
    <citation type="submission" date="2025-08" db="UniProtKB">
        <authorList>
            <consortium name="RefSeq"/>
        </authorList>
    </citation>
    <scope>IDENTIFICATION</scope>
    <source>
        <tissue evidence="12">Thorax and Abdomen</tissue>
    </source>
</reference>
<dbReference type="Gene3D" id="2.40.10.10">
    <property type="entry name" value="Trypsin-like serine proteases"/>
    <property type="match status" value="1"/>
</dbReference>
<evidence type="ECO:0000256" key="8">
    <source>
        <dbReference type="RuleBase" id="RU363034"/>
    </source>
</evidence>
<dbReference type="PANTHER" id="PTHR24264">
    <property type="entry name" value="TRYPSIN-RELATED"/>
    <property type="match status" value="1"/>
</dbReference>
<dbReference type="InterPro" id="IPR001314">
    <property type="entry name" value="Peptidase_S1A"/>
</dbReference>
<dbReference type="SUPFAM" id="SSF50494">
    <property type="entry name" value="Trypsin-like serine proteases"/>
    <property type="match status" value="1"/>
</dbReference>
<feature type="chain" id="PRO_5026695278" evidence="9">
    <location>
        <begin position="19"/>
        <end position="269"/>
    </location>
</feature>
<dbReference type="SMART" id="SM00020">
    <property type="entry name" value="Tryp_SPc"/>
    <property type="match status" value="1"/>
</dbReference>
<dbReference type="KEGG" id="nlo:107225706"/>
<feature type="domain" description="Peptidase S1" evidence="10">
    <location>
        <begin position="26"/>
        <end position="261"/>
    </location>
</feature>
<dbReference type="OrthoDB" id="10051896at2759"/>
<dbReference type="InterPro" id="IPR001254">
    <property type="entry name" value="Trypsin_dom"/>
</dbReference>
<protein>
    <submittedName>
        <fullName evidence="12">Trypsin delta</fullName>
    </submittedName>
</protein>
<feature type="signal peptide" evidence="9">
    <location>
        <begin position="1"/>
        <end position="18"/>
    </location>
</feature>
<dbReference type="RefSeq" id="XP_015521737.1">
    <property type="nucleotide sequence ID" value="XM_015666251.2"/>
</dbReference>
<evidence type="ECO:0000256" key="1">
    <source>
        <dbReference type="ARBA" id="ARBA00004613"/>
    </source>
</evidence>
<keyword evidence="4 8" id="KW-0378">Hydrolase</keyword>
<evidence type="ECO:0000256" key="7">
    <source>
        <dbReference type="ARBA" id="ARBA00024195"/>
    </source>
</evidence>
<evidence type="ECO:0000256" key="6">
    <source>
        <dbReference type="ARBA" id="ARBA00023157"/>
    </source>
</evidence>
<dbReference type="Proteomes" id="UP000829291">
    <property type="component" value="Chromosome 1"/>
</dbReference>
<dbReference type="PROSITE" id="PS00135">
    <property type="entry name" value="TRYPSIN_SER"/>
    <property type="match status" value="1"/>
</dbReference>
<dbReference type="InterPro" id="IPR018114">
    <property type="entry name" value="TRYPSIN_HIS"/>
</dbReference>
<dbReference type="InterPro" id="IPR050127">
    <property type="entry name" value="Serine_Proteases_S1"/>
</dbReference>
<dbReference type="GO" id="GO:0004252">
    <property type="term" value="F:serine-type endopeptidase activity"/>
    <property type="evidence" value="ECO:0007669"/>
    <property type="project" value="InterPro"/>
</dbReference>
<comment type="similarity">
    <text evidence="7">Belongs to the peptidase S1 family. CLIP subfamily.</text>
</comment>
<dbReference type="FunFam" id="2.40.10.10:FF:000068">
    <property type="entry name" value="transmembrane protease serine 2"/>
    <property type="match status" value="1"/>
</dbReference>
<dbReference type="PROSITE" id="PS50240">
    <property type="entry name" value="TRYPSIN_DOM"/>
    <property type="match status" value="1"/>
</dbReference>
<dbReference type="InParanoid" id="A0A6J0C5C8"/>
<sequence>MLLLLPLVLNSVGTLASGFQGLEVRIVGGQVASITNRPFQILIYRKTPKFTIPGCGGSIITRRWVVTAAHCIARVAVNETLIRAGSDDIDNDEGAVWYSVSRTVIHNEFNGIEWAMTHDIAMLMTASNIVFGPTVAPIPVRTKSPRPSTPALVSGFGVVAEGDETMSKKMRQVWVTVLDHDQCIKLLDNVTKALQVSDTHFCAAYLQGGRDACQGDSGGPITIGNSLAGIVSWGVGCAKKMVPAFYTDVSQFVPWMRNVTKKYYKPVTQ</sequence>
<name>A0A6J0C5C8_NEOLC</name>
<keyword evidence="11" id="KW-1185">Reference proteome</keyword>
<dbReference type="FunFam" id="2.40.10.10:FF:000002">
    <property type="entry name" value="Transmembrane protease serine"/>
    <property type="match status" value="1"/>
</dbReference>
<comment type="subcellular location">
    <subcellularLocation>
        <location evidence="1">Secreted</location>
    </subcellularLocation>
</comment>
<evidence type="ECO:0000313" key="11">
    <source>
        <dbReference type="Proteomes" id="UP000829291"/>
    </source>
</evidence>
<dbReference type="PROSITE" id="PS00134">
    <property type="entry name" value="TRYPSIN_HIS"/>
    <property type="match status" value="1"/>
</dbReference>
<keyword evidence="2" id="KW-0964">Secreted</keyword>
<gene>
    <name evidence="12" type="primary">LOC107225706</name>
</gene>
<keyword evidence="5 8" id="KW-0720">Serine protease</keyword>
<dbReference type="AlphaFoldDB" id="A0A6J0C5C8"/>
<dbReference type="GeneID" id="107225706"/>
<dbReference type="GO" id="GO:0006508">
    <property type="term" value="P:proteolysis"/>
    <property type="evidence" value="ECO:0007669"/>
    <property type="project" value="UniProtKB-KW"/>
</dbReference>
<evidence type="ECO:0000256" key="2">
    <source>
        <dbReference type="ARBA" id="ARBA00022525"/>
    </source>
</evidence>